<organism evidence="1 2">
    <name type="scientific">Ataeniobius toweri</name>
    <dbReference type="NCBI Taxonomy" id="208326"/>
    <lineage>
        <taxon>Eukaryota</taxon>
        <taxon>Metazoa</taxon>
        <taxon>Chordata</taxon>
        <taxon>Craniata</taxon>
        <taxon>Vertebrata</taxon>
        <taxon>Euteleostomi</taxon>
        <taxon>Actinopterygii</taxon>
        <taxon>Neopterygii</taxon>
        <taxon>Teleostei</taxon>
        <taxon>Neoteleostei</taxon>
        <taxon>Acanthomorphata</taxon>
        <taxon>Ovalentaria</taxon>
        <taxon>Atherinomorphae</taxon>
        <taxon>Cyprinodontiformes</taxon>
        <taxon>Goodeidae</taxon>
        <taxon>Ataeniobius</taxon>
    </lineage>
</organism>
<dbReference type="Proteomes" id="UP001345963">
    <property type="component" value="Unassembled WGS sequence"/>
</dbReference>
<name>A0ABU7AT89_9TELE</name>
<accession>A0ABU7AT89</accession>
<reference evidence="1 2" key="1">
    <citation type="submission" date="2021-07" db="EMBL/GenBank/DDBJ databases">
        <authorList>
            <person name="Palmer J.M."/>
        </authorList>
    </citation>
    <scope>NUCLEOTIDE SEQUENCE [LARGE SCALE GENOMIC DNA]</scope>
    <source>
        <strain evidence="1 2">AT_MEX2019</strain>
        <tissue evidence="1">Muscle</tissue>
    </source>
</reference>
<evidence type="ECO:0000313" key="1">
    <source>
        <dbReference type="EMBL" id="MED6240615.1"/>
    </source>
</evidence>
<proteinExistence type="predicted"/>
<protein>
    <submittedName>
        <fullName evidence="1">Uncharacterized protein</fullName>
    </submittedName>
</protein>
<dbReference type="EMBL" id="JAHUTI010025200">
    <property type="protein sequence ID" value="MED6240615.1"/>
    <property type="molecule type" value="Genomic_DNA"/>
</dbReference>
<sequence>MSTPQGLYLPHIDWEENGLLDDPHYGVTILETGNVLSPEQLVALRAAIDPLGHSESHASDICVATVQYVQHLTSLL</sequence>
<evidence type="ECO:0000313" key="2">
    <source>
        <dbReference type="Proteomes" id="UP001345963"/>
    </source>
</evidence>
<comment type="caution">
    <text evidence="1">The sequence shown here is derived from an EMBL/GenBank/DDBJ whole genome shotgun (WGS) entry which is preliminary data.</text>
</comment>
<gene>
    <name evidence="1" type="ORF">ATANTOWER_024429</name>
</gene>
<keyword evidence="2" id="KW-1185">Reference proteome</keyword>